<sequence length="345" mass="39021">MKAFCRRLPAVTLLQAAQKDFADIRRFLILHEKYCTALAAFFVRSIPENGNTFVLKSRMPFEKQTYPSRRTKTEVKTKPEKTRSLDGVLYISPGGMLYHCVRCAGDKKIKKEAMCELQKLFTRYKISGMTGESAGSLFLERCLKRVLKAKPRQIRNCILMAFDEDKTSLKKTVGAAPFAQFLFKRFRQLKKIKSSGAEPSLPKGCTVQRCSVKDTAALYALECAYCSEEVLPPWIALDEHKTRLLLANKLRTKLVFAVKNENGRFVSMAAAQAAGFYYAQVGGVYTLPDARKQGCASFLLHTLCRELKSCSINPVLFVRRANKKAAVLYKNCGFRAYGLYRIVYC</sequence>
<comment type="caution">
    <text evidence="2">The sequence shown here is derived from an EMBL/GenBank/DDBJ whole genome shotgun (WGS) entry which is preliminary data.</text>
</comment>
<proteinExistence type="predicted"/>
<evidence type="ECO:0000313" key="2">
    <source>
        <dbReference type="EMBL" id="ERJ91681.1"/>
    </source>
</evidence>
<evidence type="ECO:0000313" key="3">
    <source>
        <dbReference type="Proteomes" id="UP000016649"/>
    </source>
</evidence>
<dbReference type="InterPro" id="IPR000182">
    <property type="entry name" value="GNAT_dom"/>
</dbReference>
<dbReference type="InterPro" id="IPR016181">
    <property type="entry name" value="Acyl_CoA_acyltransferase"/>
</dbReference>
<feature type="domain" description="N-acetyltransferase" evidence="1">
    <location>
        <begin position="205"/>
        <end position="345"/>
    </location>
</feature>
<dbReference type="EMBL" id="AWVH01000044">
    <property type="protein sequence ID" value="ERJ91681.1"/>
    <property type="molecule type" value="Genomic_DNA"/>
</dbReference>
<organism evidence="2 3">
    <name type="scientific">Treponema lecithinolyticum ATCC 700332</name>
    <dbReference type="NCBI Taxonomy" id="1321815"/>
    <lineage>
        <taxon>Bacteria</taxon>
        <taxon>Pseudomonadati</taxon>
        <taxon>Spirochaetota</taxon>
        <taxon>Spirochaetia</taxon>
        <taxon>Spirochaetales</taxon>
        <taxon>Treponemataceae</taxon>
        <taxon>Treponema</taxon>
    </lineage>
</organism>
<evidence type="ECO:0000259" key="1">
    <source>
        <dbReference type="PROSITE" id="PS51186"/>
    </source>
</evidence>
<keyword evidence="3" id="KW-1185">Reference proteome</keyword>
<dbReference type="PROSITE" id="PS51186">
    <property type="entry name" value="GNAT"/>
    <property type="match status" value="1"/>
</dbReference>
<dbReference type="RefSeq" id="WP_021686307.1">
    <property type="nucleotide sequence ID" value="NZ_KI260554.1"/>
</dbReference>
<reference evidence="2 3" key="1">
    <citation type="submission" date="2013-08" db="EMBL/GenBank/DDBJ databases">
        <authorList>
            <person name="Weinstock G."/>
            <person name="Sodergren E."/>
            <person name="Wylie T."/>
            <person name="Fulton L."/>
            <person name="Fulton R."/>
            <person name="Fronick C."/>
            <person name="O'Laughlin M."/>
            <person name="Godfrey J."/>
            <person name="Miner T."/>
            <person name="Herter B."/>
            <person name="Appelbaum E."/>
            <person name="Cordes M."/>
            <person name="Lek S."/>
            <person name="Wollam A."/>
            <person name="Pepin K.H."/>
            <person name="Palsikar V.B."/>
            <person name="Mitreva M."/>
            <person name="Wilson R.K."/>
        </authorList>
    </citation>
    <scope>NUCLEOTIDE SEQUENCE [LARGE SCALE GENOMIC DNA]</scope>
    <source>
        <strain evidence="2 3">ATCC 700332</strain>
    </source>
</reference>
<dbReference type="Pfam" id="PF00583">
    <property type="entry name" value="Acetyltransf_1"/>
    <property type="match status" value="1"/>
</dbReference>
<name>A0ABN0NWG7_TRELE</name>
<dbReference type="SUPFAM" id="SSF55729">
    <property type="entry name" value="Acyl-CoA N-acyltransferases (Nat)"/>
    <property type="match status" value="1"/>
</dbReference>
<accession>A0ABN0NWG7</accession>
<dbReference type="Gene3D" id="3.40.630.30">
    <property type="match status" value="1"/>
</dbReference>
<protein>
    <submittedName>
        <fullName evidence="2">Acetyltransferase, GNAT family</fullName>
    </submittedName>
</protein>
<dbReference type="Proteomes" id="UP000016649">
    <property type="component" value="Unassembled WGS sequence"/>
</dbReference>
<gene>
    <name evidence="2" type="ORF">HMPREF9193_02137</name>
</gene>